<feature type="transmembrane region" description="Helical" evidence="1">
    <location>
        <begin position="85"/>
        <end position="104"/>
    </location>
</feature>
<reference evidence="2" key="1">
    <citation type="journal article" date="2014" name="Int. J. Syst. Evol. Microbiol.">
        <title>Complete genome sequence of Corynebacterium casei LMG S-19264T (=DSM 44701T), isolated from a smear-ripened cheese.</title>
        <authorList>
            <consortium name="US DOE Joint Genome Institute (JGI-PGF)"/>
            <person name="Walter F."/>
            <person name="Albersmeier A."/>
            <person name="Kalinowski J."/>
            <person name="Ruckert C."/>
        </authorList>
    </citation>
    <scope>NUCLEOTIDE SEQUENCE</scope>
    <source>
        <strain evidence="2">CGMCC 1.15152</strain>
    </source>
</reference>
<organism evidence="2 3">
    <name type="scientific">Microbacterium faecale</name>
    <dbReference type="NCBI Taxonomy" id="1804630"/>
    <lineage>
        <taxon>Bacteria</taxon>
        <taxon>Bacillati</taxon>
        <taxon>Actinomycetota</taxon>
        <taxon>Actinomycetes</taxon>
        <taxon>Micrococcales</taxon>
        <taxon>Microbacteriaceae</taxon>
        <taxon>Microbacterium</taxon>
    </lineage>
</organism>
<evidence type="ECO:0000313" key="3">
    <source>
        <dbReference type="Proteomes" id="UP000633205"/>
    </source>
</evidence>
<sequence length="118" mass="12578">MSAPRTDRRRAAPAWIIATIAGIFGLFYAYAVWAGLANLLAMNSLATNVLGGSLQPTAWIALILAMVLPVIIFVVAVVTGARRAVWKLAVLLTVGLSIVGAYWINVQALFTHAAVVFQ</sequence>
<reference evidence="2" key="2">
    <citation type="submission" date="2020-09" db="EMBL/GenBank/DDBJ databases">
        <authorList>
            <person name="Sun Q."/>
            <person name="Zhou Y."/>
        </authorList>
    </citation>
    <scope>NUCLEOTIDE SEQUENCE</scope>
    <source>
        <strain evidence="2">CGMCC 1.15152</strain>
    </source>
</reference>
<name>A0A916YAM6_9MICO</name>
<keyword evidence="1" id="KW-0812">Transmembrane</keyword>
<accession>A0A916YAM6</accession>
<keyword evidence="3" id="KW-1185">Reference proteome</keyword>
<comment type="caution">
    <text evidence="2">The sequence shown here is derived from an EMBL/GenBank/DDBJ whole genome shotgun (WGS) entry which is preliminary data.</text>
</comment>
<proteinExistence type="predicted"/>
<evidence type="ECO:0000313" key="2">
    <source>
        <dbReference type="EMBL" id="GGD36903.1"/>
    </source>
</evidence>
<dbReference type="RefSeq" id="WP_188711837.1">
    <property type="nucleotide sequence ID" value="NZ_BMHO01000001.1"/>
</dbReference>
<keyword evidence="1" id="KW-1133">Transmembrane helix</keyword>
<feature type="transmembrane region" description="Helical" evidence="1">
    <location>
        <begin position="12"/>
        <end position="36"/>
    </location>
</feature>
<dbReference type="AlphaFoldDB" id="A0A916YAM6"/>
<keyword evidence="1" id="KW-0472">Membrane</keyword>
<protein>
    <submittedName>
        <fullName evidence="2">Uncharacterized protein</fullName>
    </submittedName>
</protein>
<gene>
    <name evidence="2" type="ORF">GCM10010915_17040</name>
</gene>
<evidence type="ECO:0000256" key="1">
    <source>
        <dbReference type="SAM" id="Phobius"/>
    </source>
</evidence>
<dbReference type="EMBL" id="BMHO01000001">
    <property type="protein sequence ID" value="GGD36903.1"/>
    <property type="molecule type" value="Genomic_DNA"/>
</dbReference>
<feature type="transmembrane region" description="Helical" evidence="1">
    <location>
        <begin position="56"/>
        <end position="78"/>
    </location>
</feature>
<dbReference type="Proteomes" id="UP000633205">
    <property type="component" value="Unassembled WGS sequence"/>
</dbReference>